<evidence type="ECO:0000313" key="2">
    <source>
        <dbReference type="EMBL" id="CAK0824389.1"/>
    </source>
</evidence>
<accession>A0ABN9RYF5</accession>
<comment type="caution">
    <text evidence="2">The sequence shown here is derived from an EMBL/GenBank/DDBJ whole genome shotgun (WGS) entry which is preliminary data.</text>
</comment>
<dbReference type="EMBL" id="CAUYUJ010008585">
    <property type="protein sequence ID" value="CAK0824389.1"/>
    <property type="molecule type" value="Genomic_DNA"/>
</dbReference>
<organism evidence="2 3">
    <name type="scientific">Prorocentrum cordatum</name>
    <dbReference type="NCBI Taxonomy" id="2364126"/>
    <lineage>
        <taxon>Eukaryota</taxon>
        <taxon>Sar</taxon>
        <taxon>Alveolata</taxon>
        <taxon>Dinophyceae</taxon>
        <taxon>Prorocentrales</taxon>
        <taxon>Prorocentraceae</taxon>
        <taxon>Prorocentrum</taxon>
    </lineage>
</organism>
<sequence length="124" mass="13794">MSSGGQAQACRRRHDALGVPQREPMGVEPVPREDEVPWPTRLVRIAGSVADDNSEERERWPITRTQRRRLQRKCQKSAAEQIALQQWRASAEAGQASPPLLTLLALHAHAASGYAWPTVCSFSL</sequence>
<evidence type="ECO:0000256" key="1">
    <source>
        <dbReference type="SAM" id="MobiDB-lite"/>
    </source>
</evidence>
<dbReference type="Proteomes" id="UP001189429">
    <property type="component" value="Unassembled WGS sequence"/>
</dbReference>
<reference evidence="2" key="1">
    <citation type="submission" date="2023-10" db="EMBL/GenBank/DDBJ databases">
        <authorList>
            <person name="Chen Y."/>
            <person name="Shah S."/>
            <person name="Dougan E. K."/>
            <person name="Thang M."/>
            <person name="Chan C."/>
        </authorList>
    </citation>
    <scope>NUCLEOTIDE SEQUENCE [LARGE SCALE GENOMIC DNA]</scope>
</reference>
<gene>
    <name evidence="2" type="ORF">PCOR1329_LOCUS24810</name>
</gene>
<protein>
    <submittedName>
        <fullName evidence="2">Uncharacterized protein</fullName>
    </submittedName>
</protein>
<name>A0ABN9RYF5_9DINO</name>
<evidence type="ECO:0000313" key="3">
    <source>
        <dbReference type="Proteomes" id="UP001189429"/>
    </source>
</evidence>
<proteinExistence type="predicted"/>
<keyword evidence="3" id="KW-1185">Reference proteome</keyword>
<feature type="region of interest" description="Disordered" evidence="1">
    <location>
        <begin position="1"/>
        <end position="34"/>
    </location>
</feature>